<dbReference type="GeneID" id="112272287"/>
<keyword evidence="4" id="KW-1185">Reference proteome</keyword>
<feature type="domain" description="F-box" evidence="1">
    <location>
        <begin position="20"/>
        <end position="55"/>
    </location>
</feature>
<accession>A0A2K2CLR0</accession>
<reference evidence="2" key="2">
    <citation type="submission" date="2017-06" db="EMBL/GenBank/DDBJ databases">
        <title>WGS assembly of Brachypodium distachyon.</title>
        <authorList>
            <consortium name="The International Brachypodium Initiative"/>
            <person name="Lucas S."/>
            <person name="Harmon-Smith M."/>
            <person name="Lail K."/>
            <person name="Tice H."/>
            <person name="Grimwood J."/>
            <person name="Bruce D."/>
            <person name="Barry K."/>
            <person name="Shu S."/>
            <person name="Lindquist E."/>
            <person name="Wang M."/>
            <person name="Pitluck S."/>
            <person name="Vogel J.P."/>
            <person name="Garvin D.F."/>
            <person name="Mockler T.C."/>
            <person name="Schmutz J."/>
            <person name="Rokhsar D."/>
            <person name="Bevan M.W."/>
        </authorList>
    </citation>
    <scope>NUCLEOTIDE SEQUENCE</scope>
    <source>
        <strain evidence="2">Bd21</strain>
    </source>
</reference>
<dbReference type="CDD" id="cd09917">
    <property type="entry name" value="F-box_SF"/>
    <property type="match status" value="1"/>
</dbReference>
<organism evidence="2">
    <name type="scientific">Brachypodium distachyon</name>
    <name type="common">Purple false brome</name>
    <name type="synonym">Trachynia distachya</name>
    <dbReference type="NCBI Taxonomy" id="15368"/>
    <lineage>
        <taxon>Eukaryota</taxon>
        <taxon>Viridiplantae</taxon>
        <taxon>Streptophyta</taxon>
        <taxon>Embryophyta</taxon>
        <taxon>Tracheophyta</taxon>
        <taxon>Spermatophyta</taxon>
        <taxon>Magnoliopsida</taxon>
        <taxon>Liliopsida</taxon>
        <taxon>Poales</taxon>
        <taxon>Poaceae</taxon>
        <taxon>BOP clade</taxon>
        <taxon>Pooideae</taxon>
        <taxon>Stipodae</taxon>
        <taxon>Brachypodieae</taxon>
        <taxon>Brachypodium</taxon>
    </lineage>
</organism>
<evidence type="ECO:0000313" key="4">
    <source>
        <dbReference type="Proteomes" id="UP000008810"/>
    </source>
</evidence>
<reference evidence="2 3" key="1">
    <citation type="journal article" date="2010" name="Nature">
        <title>Genome sequencing and analysis of the model grass Brachypodium distachyon.</title>
        <authorList>
            <consortium name="International Brachypodium Initiative"/>
        </authorList>
    </citation>
    <scope>NUCLEOTIDE SEQUENCE [LARGE SCALE GENOMIC DNA]</scope>
    <source>
        <strain evidence="2">Bd21</strain>
        <strain evidence="3">cv. Bd21</strain>
    </source>
</reference>
<evidence type="ECO:0000313" key="2">
    <source>
        <dbReference type="EMBL" id="PNT62970.1"/>
    </source>
</evidence>
<dbReference type="PANTHER" id="PTHR32133:SF134">
    <property type="entry name" value="OS05G0320100 PROTEIN"/>
    <property type="match status" value="1"/>
</dbReference>
<name>A0A2K2CLR0_BRADI</name>
<dbReference type="RefSeq" id="XP_024318443.1">
    <property type="nucleotide sequence ID" value="XM_024462675.1"/>
</dbReference>
<dbReference type="OrthoDB" id="694388at2759"/>
<evidence type="ECO:0000259" key="1">
    <source>
        <dbReference type="Pfam" id="PF12937"/>
    </source>
</evidence>
<protein>
    <recommendedName>
        <fullName evidence="1">F-box domain-containing protein</fullName>
    </recommendedName>
</protein>
<dbReference type="AlphaFoldDB" id="A0A2K2CLR0"/>
<sequence>MVRRRRPSSPEVQTPLNDEDLLQEILLCLPPQPSSILRAVAVSKRWRRVVLDAPFLRRFRACHRKPPLLGFFLRGVWNYPLSFVPVMDPPNRIHGARLFGPWGFDDGSKLLGCRHGLSLFLDWSRQVVLLWDPVTSHERRVSFPLPLGYTDYVVRKATTVVCADDEVGHVHGRGIGGADGGAGMINDI</sequence>
<dbReference type="InterPro" id="IPR001810">
    <property type="entry name" value="F-box_dom"/>
</dbReference>
<gene>
    <name evidence="3" type="primary">LOC112272287</name>
    <name evidence="2" type="ORF">BRADI_4g10077v3</name>
</gene>
<dbReference type="Pfam" id="PF12937">
    <property type="entry name" value="F-box-like"/>
    <property type="match status" value="1"/>
</dbReference>
<dbReference type="EMBL" id="CM000883">
    <property type="protein sequence ID" value="PNT62970.1"/>
    <property type="molecule type" value="Genomic_DNA"/>
</dbReference>
<proteinExistence type="predicted"/>
<dbReference type="ExpressionAtlas" id="A0A2K2CLR0">
    <property type="expression patterns" value="baseline"/>
</dbReference>
<dbReference type="SUPFAM" id="SSF81383">
    <property type="entry name" value="F-box domain"/>
    <property type="match status" value="1"/>
</dbReference>
<reference evidence="3" key="3">
    <citation type="submission" date="2018-08" db="UniProtKB">
        <authorList>
            <consortium name="EnsemblPlants"/>
        </authorList>
    </citation>
    <scope>IDENTIFICATION</scope>
    <source>
        <strain evidence="3">cv. Bd21</strain>
    </source>
</reference>
<dbReference type="Gramene" id="PNT62970">
    <property type="protein sequence ID" value="PNT62970"/>
    <property type="gene ID" value="BRADI_4g10077v3"/>
</dbReference>
<dbReference type="PANTHER" id="PTHR32133">
    <property type="entry name" value="OS07G0120400 PROTEIN"/>
    <property type="match status" value="1"/>
</dbReference>
<evidence type="ECO:0000313" key="3">
    <source>
        <dbReference type="EnsemblPlants" id="PNT62970"/>
    </source>
</evidence>
<dbReference type="Proteomes" id="UP000008810">
    <property type="component" value="Chromosome 4"/>
</dbReference>
<dbReference type="InterPro" id="IPR036047">
    <property type="entry name" value="F-box-like_dom_sf"/>
</dbReference>
<dbReference type="EnsemblPlants" id="PNT62970">
    <property type="protein sequence ID" value="PNT62970"/>
    <property type="gene ID" value="BRADI_4g10077v3"/>
</dbReference>